<reference evidence="10 11" key="1">
    <citation type="submission" date="2016-07" db="EMBL/GenBank/DDBJ databases">
        <title>Draft genome sequence of Prauserella sp. YIM 121212, isolated from alkaline soil.</title>
        <authorList>
            <person name="Ruckert C."/>
            <person name="Albersmeier A."/>
            <person name="Jiang C.-L."/>
            <person name="Jiang Y."/>
            <person name="Kalinowski J."/>
            <person name="Schneider O."/>
            <person name="Winkler A."/>
            <person name="Zotchev S.B."/>
        </authorList>
    </citation>
    <scope>NUCLEOTIDE SEQUENCE [LARGE SCALE GENOMIC DNA]</scope>
    <source>
        <strain evidence="10 11">YIM 121212</strain>
    </source>
</reference>
<dbReference type="AlphaFoldDB" id="A0A318LNT6"/>
<keyword evidence="11" id="KW-1185">Reference proteome</keyword>
<keyword evidence="6 8" id="KW-0472">Membrane</keyword>
<feature type="transmembrane region" description="Helical" evidence="8">
    <location>
        <begin position="73"/>
        <end position="92"/>
    </location>
</feature>
<sequence length="531" mass="56823">MTAAAEAPLSTERHEPVPKGRRLVPVLARLALTVASGLVLFASFAPRPLWWLAPFAFAGLGLVLYGRRSWGSAGYGTVFGFAFFLPHLLWIQDFLGDDFGSAPWLGLSAVLAGYLGLACALMPFAARLPGAPVWLAMVFLLQEFARSRWPTNGFPWGRVGFSQPEGAYLSLASIGGVPLVGFAVVVTGFGLAWLVMRIREHGLRPGRSWLGPAVAAILPVTVGLAVWPTVGTAAEAGTRTVAVVQGNAPDIGLDLLGRRDLIRANHLAESERLAERIRTGDVPRPDLVVWPETATEVDGPDPVLDAMVDEFGVPTLIGAAYRAPDGMTENAVAAWRPGEGEGERYVKQELVPFAEYIPLRTIAGWFTPFLDDTVDMRWGTEPGKLDVAGTRIGPVICYEVAYDYVSREATTAGAQLLVVPTNNAWYGPGEMSYQQLAMSRVRAVEHGRAVVVAATSGVSAIVQPDGSVTQQTGLFTAASLVADVPLRQQTTLSDRLGASTEYVLVGAALLAVVAGFVLRSRTRRANADHTR</sequence>
<dbReference type="Proteomes" id="UP000247892">
    <property type="component" value="Unassembled WGS sequence"/>
</dbReference>
<proteinExistence type="inferred from homology"/>
<dbReference type="HAMAP" id="MF_01148">
    <property type="entry name" value="Lnt"/>
    <property type="match status" value="1"/>
</dbReference>
<evidence type="ECO:0000256" key="3">
    <source>
        <dbReference type="ARBA" id="ARBA00022679"/>
    </source>
</evidence>
<evidence type="ECO:0000256" key="6">
    <source>
        <dbReference type="ARBA" id="ARBA00023136"/>
    </source>
</evidence>
<dbReference type="Gene3D" id="3.60.110.10">
    <property type="entry name" value="Carbon-nitrogen hydrolase"/>
    <property type="match status" value="1"/>
</dbReference>
<evidence type="ECO:0000256" key="7">
    <source>
        <dbReference type="ARBA" id="ARBA00023315"/>
    </source>
</evidence>
<name>A0A318LNT6_9PSEU</name>
<dbReference type="RefSeq" id="WP_110336045.1">
    <property type="nucleotide sequence ID" value="NZ_JBHVKT010000023.1"/>
</dbReference>
<keyword evidence="7 8" id="KW-0012">Acyltransferase</keyword>
<dbReference type="Pfam" id="PF20154">
    <property type="entry name" value="LNT_N"/>
    <property type="match status" value="1"/>
</dbReference>
<dbReference type="InterPro" id="IPR036526">
    <property type="entry name" value="C-N_Hydrolase_sf"/>
</dbReference>
<dbReference type="PANTHER" id="PTHR38686:SF1">
    <property type="entry name" value="APOLIPOPROTEIN N-ACYLTRANSFERASE"/>
    <property type="match status" value="1"/>
</dbReference>
<dbReference type="SUPFAM" id="SSF56317">
    <property type="entry name" value="Carbon-nitrogen hydrolase"/>
    <property type="match status" value="1"/>
</dbReference>
<evidence type="ECO:0000256" key="4">
    <source>
        <dbReference type="ARBA" id="ARBA00022692"/>
    </source>
</evidence>
<comment type="pathway">
    <text evidence="8">Protein modification; lipoprotein biosynthesis (N-acyl transfer).</text>
</comment>
<dbReference type="GO" id="GO:0016410">
    <property type="term" value="F:N-acyltransferase activity"/>
    <property type="evidence" value="ECO:0007669"/>
    <property type="project" value="UniProtKB-UniRule"/>
</dbReference>
<feature type="transmembrane region" description="Helical" evidence="8">
    <location>
        <begin position="502"/>
        <end position="518"/>
    </location>
</feature>
<dbReference type="EC" id="2.3.1.269" evidence="8"/>
<keyword evidence="3 8" id="KW-0808">Transferase</keyword>
<gene>
    <name evidence="8" type="primary">lnt</name>
    <name evidence="10" type="ORF">BA062_11380</name>
</gene>
<feature type="transmembrane region" description="Helical" evidence="8">
    <location>
        <begin position="208"/>
        <end position="227"/>
    </location>
</feature>
<dbReference type="InterPro" id="IPR045378">
    <property type="entry name" value="LNT_N"/>
</dbReference>
<protein>
    <recommendedName>
        <fullName evidence="8">Apolipoprotein N-acyltransferase</fullName>
        <shortName evidence="8">ALP N-acyltransferase</shortName>
        <ecNumber evidence="8">2.3.1.269</ecNumber>
    </recommendedName>
</protein>
<comment type="function">
    <text evidence="8">Catalyzes the phospholipid dependent N-acylation of the N-terminal cysteine of apolipoprotein, the last step in lipoprotein maturation.</text>
</comment>
<feature type="transmembrane region" description="Helical" evidence="8">
    <location>
        <begin position="169"/>
        <end position="196"/>
    </location>
</feature>
<feature type="domain" description="CN hydrolase" evidence="9">
    <location>
        <begin position="239"/>
        <end position="486"/>
    </location>
</feature>
<evidence type="ECO:0000256" key="8">
    <source>
        <dbReference type="HAMAP-Rule" id="MF_01148"/>
    </source>
</evidence>
<evidence type="ECO:0000313" key="10">
    <source>
        <dbReference type="EMBL" id="PXY36041.1"/>
    </source>
</evidence>
<accession>A0A318LNT6</accession>
<dbReference type="GO" id="GO:0042158">
    <property type="term" value="P:lipoprotein biosynthetic process"/>
    <property type="evidence" value="ECO:0007669"/>
    <property type="project" value="UniProtKB-UniRule"/>
</dbReference>
<comment type="catalytic activity">
    <reaction evidence="8">
        <text>N-terminal S-1,2-diacyl-sn-glyceryl-L-cysteinyl-[lipoprotein] + a glycerophospholipid = N-acyl-S-1,2-diacyl-sn-glyceryl-L-cysteinyl-[lipoprotein] + a 2-acyl-sn-glycero-3-phospholipid + H(+)</text>
        <dbReference type="Rhea" id="RHEA:48228"/>
        <dbReference type="Rhea" id="RHEA-COMP:14681"/>
        <dbReference type="Rhea" id="RHEA-COMP:14684"/>
        <dbReference type="ChEBI" id="CHEBI:15378"/>
        <dbReference type="ChEBI" id="CHEBI:136912"/>
        <dbReference type="ChEBI" id="CHEBI:140656"/>
        <dbReference type="ChEBI" id="CHEBI:140657"/>
        <dbReference type="ChEBI" id="CHEBI:140660"/>
        <dbReference type="EC" id="2.3.1.269"/>
    </reaction>
</comment>
<feature type="transmembrane region" description="Helical" evidence="8">
    <location>
        <begin position="23"/>
        <end position="43"/>
    </location>
</feature>
<comment type="caution">
    <text evidence="10">The sequence shown here is derived from an EMBL/GenBank/DDBJ whole genome shotgun (WGS) entry which is preliminary data.</text>
</comment>
<comment type="subcellular location">
    <subcellularLocation>
        <location evidence="1 8">Cell membrane</location>
        <topology evidence="1 8">Multi-pass membrane protein</topology>
    </subcellularLocation>
</comment>
<dbReference type="InterPro" id="IPR003010">
    <property type="entry name" value="C-N_Hydrolase"/>
</dbReference>
<dbReference type="Pfam" id="PF00795">
    <property type="entry name" value="CN_hydrolase"/>
    <property type="match status" value="1"/>
</dbReference>
<keyword evidence="10" id="KW-0449">Lipoprotein</keyword>
<feature type="transmembrane region" description="Helical" evidence="8">
    <location>
        <begin position="104"/>
        <end position="124"/>
    </location>
</feature>
<dbReference type="PROSITE" id="PS50263">
    <property type="entry name" value="CN_HYDROLASE"/>
    <property type="match status" value="1"/>
</dbReference>
<keyword evidence="5 8" id="KW-1133">Transmembrane helix</keyword>
<evidence type="ECO:0000259" key="9">
    <source>
        <dbReference type="PROSITE" id="PS50263"/>
    </source>
</evidence>
<dbReference type="OrthoDB" id="9804277at2"/>
<organism evidence="10 11">
    <name type="scientific">Prauserella flavalba</name>
    <dbReference type="NCBI Taxonomy" id="1477506"/>
    <lineage>
        <taxon>Bacteria</taxon>
        <taxon>Bacillati</taxon>
        <taxon>Actinomycetota</taxon>
        <taxon>Actinomycetes</taxon>
        <taxon>Pseudonocardiales</taxon>
        <taxon>Pseudonocardiaceae</taxon>
        <taxon>Prauserella</taxon>
    </lineage>
</organism>
<keyword evidence="2 8" id="KW-1003">Cell membrane</keyword>
<dbReference type="EMBL" id="MASU01000005">
    <property type="protein sequence ID" value="PXY36041.1"/>
    <property type="molecule type" value="Genomic_DNA"/>
</dbReference>
<dbReference type="UniPathway" id="UPA00666"/>
<evidence type="ECO:0000256" key="5">
    <source>
        <dbReference type="ARBA" id="ARBA00022989"/>
    </source>
</evidence>
<keyword evidence="4 8" id="KW-0812">Transmembrane</keyword>
<comment type="similarity">
    <text evidence="8">Belongs to the CN hydrolase family. Apolipoprotein N-acyltransferase subfamily.</text>
</comment>
<dbReference type="InterPro" id="IPR004563">
    <property type="entry name" value="Apolipo_AcylTrfase"/>
</dbReference>
<dbReference type="GO" id="GO:0005886">
    <property type="term" value="C:plasma membrane"/>
    <property type="evidence" value="ECO:0007669"/>
    <property type="project" value="UniProtKB-SubCell"/>
</dbReference>
<dbReference type="NCBIfam" id="TIGR00546">
    <property type="entry name" value="lnt"/>
    <property type="match status" value="1"/>
</dbReference>
<evidence type="ECO:0000256" key="2">
    <source>
        <dbReference type="ARBA" id="ARBA00022475"/>
    </source>
</evidence>
<dbReference type="PANTHER" id="PTHR38686">
    <property type="entry name" value="APOLIPOPROTEIN N-ACYLTRANSFERASE"/>
    <property type="match status" value="1"/>
</dbReference>
<evidence type="ECO:0000313" key="11">
    <source>
        <dbReference type="Proteomes" id="UP000247892"/>
    </source>
</evidence>
<dbReference type="CDD" id="cd07571">
    <property type="entry name" value="ALP_N-acyl_transferase"/>
    <property type="match status" value="1"/>
</dbReference>
<evidence type="ECO:0000256" key="1">
    <source>
        <dbReference type="ARBA" id="ARBA00004651"/>
    </source>
</evidence>